<dbReference type="InterPro" id="IPR016161">
    <property type="entry name" value="Ald_DH/histidinol_DH"/>
</dbReference>
<dbReference type="EMBL" id="CAFBQU010000105">
    <property type="protein sequence ID" value="CAB5068443.1"/>
    <property type="molecule type" value="Genomic_DNA"/>
</dbReference>
<dbReference type="SUPFAM" id="SSF53720">
    <property type="entry name" value="ALDH-like"/>
    <property type="match status" value="1"/>
</dbReference>
<proteinExistence type="predicted"/>
<dbReference type="Gene3D" id="3.40.309.10">
    <property type="entry name" value="Aldehyde Dehydrogenase, Chain A, domain 2"/>
    <property type="match status" value="1"/>
</dbReference>
<dbReference type="GO" id="GO:0004350">
    <property type="term" value="F:glutamate-5-semialdehyde dehydrogenase activity"/>
    <property type="evidence" value="ECO:0007669"/>
    <property type="project" value="TreeGrafter"/>
</dbReference>
<dbReference type="PANTHER" id="PTHR11063">
    <property type="entry name" value="GLUTAMATE SEMIALDEHYDE DEHYDROGENASE"/>
    <property type="match status" value="1"/>
</dbReference>
<evidence type="ECO:0000313" key="1">
    <source>
        <dbReference type="EMBL" id="CAB5068443.1"/>
    </source>
</evidence>
<sequence length="493" mass="53400">MNSDVAGTEKVESLEVGQRILCGNRWVRVTQDLADAFQPGDSLIALQEMGELLRVSAADIKIADDAVSEASRAFAALTRASDQQISLFYEKFAELLSDDQLFRTVQIANEKDVEAALEKGRSVTRLRIDEKMRNDMVEGLLMWSRLDLARDHVMSTVEHVGWNVDVVQAPLGVVGFVFEGRPNVFADATGVLRSGNTVVFRIGSDALGTARAISQHMLAPALVASGLPEKAVVLIDSPTHGAGWALFAHSGLSLAIARGSGTAVAQLGAVARQSGIAVSLHGTGGAWMIMGQSARADDISSFVRHSLDRKVCNTLNVVAMTSDVSEHNVQAVLNGISTAATQRATRAIVHVRHTAQLLLSSCETPDNLDIVWSADIDYSREYEWENQPELALLFGSDIHDCIASFNAHSPQFVVSCLSQDQKDHDLVWRECNAPFVGNGFTRWVDGQYALKRPELGLSNWQGGRLLGRGGVLSGDGVHTVRLRAQQTDTGVHR</sequence>
<organism evidence="1">
    <name type="scientific">freshwater metagenome</name>
    <dbReference type="NCBI Taxonomy" id="449393"/>
    <lineage>
        <taxon>unclassified sequences</taxon>
        <taxon>metagenomes</taxon>
        <taxon>ecological metagenomes</taxon>
    </lineage>
</organism>
<accession>A0A6J7UR61</accession>
<dbReference type="AlphaFoldDB" id="A0A6J7UR61"/>
<dbReference type="InterPro" id="IPR016162">
    <property type="entry name" value="Ald_DH_N"/>
</dbReference>
<dbReference type="PANTHER" id="PTHR11063:SF8">
    <property type="entry name" value="DELTA-1-PYRROLINE-5-CARBOXYLATE SYNTHASE"/>
    <property type="match status" value="1"/>
</dbReference>
<dbReference type="InterPro" id="IPR016163">
    <property type="entry name" value="Ald_DH_C"/>
</dbReference>
<gene>
    <name evidence="1" type="ORF">UFOPK4347_01808</name>
</gene>
<dbReference type="Gene3D" id="3.40.605.10">
    <property type="entry name" value="Aldehyde Dehydrogenase, Chain A, domain 1"/>
    <property type="match status" value="1"/>
</dbReference>
<name>A0A6J7UR61_9ZZZZ</name>
<reference evidence="1" key="1">
    <citation type="submission" date="2020-05" db="EMBL/GenBank/DDBJ databases">
        <authorList>
            <person name="Chiriac C."/>
            <person name="Salcher M."/>
            <person name="Ghai R."/>
            <person name="Kavagutti S V."/>
        </authorList>
    </citation>
    <scope>NUCLEOTIDE SEQUENCE</scope>
</reference>
<protein>
    <submittedName>
        <fullName evidence="1">Unannotated protein</fullName>
    </submittedName>
</protein>